<proteinExistence type="predicted"/>
<dbReference type="GO" id="GO:0005762">
    <property type="term" value="C:mitochondrial large ribosomal subunit"/>
    <property type="evidence" value="ECO:0007669"/>
    <property type="project" value="TreeGrafter"/>
</dbReference>
<dbReference type="Proteomes" id="UP000677228">
    <property type="component" value="Unassembled WGS sequence"/>
</dbReference>
<dbReference type="GO" id="GO:0003735">
    <property type="term" value="F:structural constituent of ribosome"/>
    <property type="evidence" value="ECO:0007669"/>
    <property type="project" value="InterPro"/>
</dbReference>
<sequence length="560" mass="66546">MGKSTFRNLNKISGMSGWLPAMPEPIRQLVYKHDKSKWTKNGEYARLPKHYKKRAIEQIYGEKEPVHYVKDTRKFIVNHETGVWTRVQNVPVTVVHTTQADQGLWGGEGVLIGYEDFPVVDGYHRCFISVPKLMKLLFYSEILDKHYAVCVTRRTVEKIEQVDGFDHYILKTPLKDLNSKFGFDLRRQMLHKLANKDSELSDDDDKLKNIFDETRQNDSLSLSSKTRLITRNIQNDEQLFIRRQIFEIFDDYTAVDDSAYTNLTHVICSNFDNSLTQSNNKIILIQPNILEKYDLIPYDYTIWQTSISLSRSVTPCEHSIMMKLLLLFDKLCRKNQIQYMMIDGTLLGSYRHHDLIPWDDDIDLLMSVKDKRRLNRAIQKHFVMSGKTTNDIYHIEYFRRWDPDKSFEYYKFYFSSSLKLSSNNWKWPFIDLIFYHENRTHLWHENNFQFTIKKSYIFPLILRPLGRLWLPAPQSPLGYFDSVKYLNVDRECFSQNWSHKYEQLKENLMMNCDRLKHIYPFVTRNCTKVSCQESLQVNKKVIHNAIIKNDQYYANKVSLM</sequence>
<evidence type="ECO:0000313" key="3">
    <source>
        <dbReference type="EMBL" id="CAF3519322.1"/>
    </source>
</evidence>
<dbReference type="InterPro" id="IPR026569">
    <property type="entry name" value="Ribosomal_bL28"/>
</dbReference>
<dbReference type="PANTHER" id="PTHR13528">
    <property type="entry name" value="39S RIBOSOMAL PROTEIN L28, MITOCHONDRIAL"/>
    <property type="match status" value="1"/>
</dbReference>
<gene>
    <name evidence="2" type="ORF">OVA965_LOCUS1484</name>
    <name evidence="3" type="ORF">TMI583_LOCUS1485</name>
</gene>
<evidence type="ECO:0000313" key="4">
    <source>
        <dbReference type="Proteomes" id="UP000677228"/>
    </source>
</evidence>
<reference evidence="2" key="1">
    <citation type="submission" date="2021-02" db="EMBL/GenBank/DDBJ databases">
        <authorList>
            <person name="Nowell W R."/>
        </authorList>
    </citation>
    <scope>NUCLEOTIDE SEQUENCE</scope>
</reference>
<dbReference type="GO" id="GO:0009100">
    <property type="term" value="P:glycoprotein metabolic process"/>
    <property type="evidence" value="ECO:0007669"/>
    <property type="project" value="UniProtKB-ARBA"/>
</dbReference>
<protein>
    <recommendedName>
        <fullName evidence="1">LicD/FKTN/FKRP nucleotidyltransferase domain-containing protein</fullName>
    </recommendedName>
</protein>
<dbReference type="Pfam" id="PF04991">
    <property type="entry name" value="LicD"/>
    <property type="match status" value="1"/>
</dbReference>
<dbReference type="EMBL" id="CAJOBA010000275">
    <property type="protein sequence ID" value="CAF3519322.1"/>
    <property type="molecule type" value="Genomic_DNA"/>
</dbReference>
<dbReference type="PANTHER" id="PTHR13528:SF2">
    <property type="entry name" value="LARGE RIBOSOMAL SUBUNIT PROTEIN BL28M"/>
    <property type="match status" value="1"/>
</dbReference>
<name>A0A8S2CU42_9BILA</name>
<comment type="caution">
    <text evidence="2">The sequence shown here is derived from an EMBL/GenBank/DDBJ whole genome shotgun (WGS) entry which is preliminary data.</text>
</comment>
<organism evidence="2 4">
    <name type="scientific">Didymodactylos carnosus</name>
    <dbReference type="NCBI Taxonomy" id="1234261"/>
    <lineage>
        <taxon>Eukaryota</taxon>
        <taxon>Metazoa</taxon>
        <taxon>Spiralia</taxon>
        <taxon>Gnathifera</taxon>
        <taxon>Rotifera</taxon>
        <taxon>Eurotatoria</taxon>
        <taxon>Bdelloidea</taxon>
        <taxon>Philodinida</taxon>
        <taxon>Philodinidae</taxon>
        <taxon>Didymodactylos</taxon>
    </lineage>
</organism>
<dbReference type="Proteomes" id="UP000682733">
    <property type="component" value="Unassembled WGS sequence"/>
</dbReference>
<dbReference type="InterPro" id="IPR007074">
    <property type="entry name" value="LicD/FKTN/FKRP_NTP_transf"/>
</dbReference>
<evidence type="ECO:0000259" key="1">
    <source>
        <dbReference type="Pfam" id="PF04991"/>
    </source>
</evidence>
<dbReference type="EMBL" id="CAJNOK010000275">
    <property type="protein sequence ID" value="CAF0741807.1"/>
    <property type="molecule type" value="Genomic_DNA"/>
</dbReference>
<evidence type="ECO:0000313" key="2">
    <source>
        <dbReference type="EMBL" id="CAF0741807.1"/>
    </source>
</evidence>
<dbReference type="AlphaFoldDB" id="A0A8S2CU42"/>
<feature type="domain" description="LicD/FKTN/FKRP nucleotidyltransferase" evidence="1">
    <location>
        <begin position="332"/>
        <end position="396"/>
    </location>
</feature>
<accession>A0A8S2CU42</accession>